<name>A0A498LUI2_LABRO</name>
<evidence type="ECO:0007829" key="15">
    <source>
        <dbReference type="PeptideAtlas" id="A0A498LUI2"/>
    </source>
</evidence>
<comment type="catalytic activity">
    <reaction evidence="11">
        <text>O-phospho-L-threonyl-[protein] + H2O = L-threonyl-[protein] + phosphate</text>
        <dbReference type="Rhea" id="RHEA:47004"/>
        <dbReference type="Rhea" id="RHEA-COMP:11060"/>
        <dbReference type="Rhea" id="RHEA-COMP:11605"/>
        <dbReference type="ChEBI" id="CHEBI:15377"/>
        <dbReference type="ChEBI" id="CHEBI:30013"/>
        <dbReference type="ChEBI" id="CHEBI:43474"/>
        <dbReference type="ChEBI" id="CHEBI:61977"/>
        <dbReference type="EC" id="3.1.3.16"/>
    </reaction>
</comment>
<evidence type="ECO:0000256" key="8">
    <source>
        <dbReference type="ARBA" id="ARBA00022912"/>
    </source>
</evidence>
<dbReference type="Pfam" id="PF00149">
    <property type="entry name" value="Metallophos"/>
    <property type="match status" value="1"/>
</dbReference>
<feature type="domain" description="Serine/threonine specific protein phosphatases" evidence="12">
    <location>
        <begin position="679"/>
        <end position="684"/>
    </location>
</feature>
<accession>A0A498LUI2</accession>
<comment type="caution">
    <text evidence="13">The sequence shown here is derived from an EMBL/GenBank/DDBJ whole genome shotgun (WGS) entry which is preliminary data.</text>
</comment>
<dbReference type="InterPro" id="IPR004843">
    <property type="entry name" value="Calcineurin-like_PHP"/>
</dbReference>
<keyword evidence="7 11" id="KW-0378">Hydrolase</keyword>
<dbReference type="PROSITE" id="PS00125">
    <property type="entry name" value="SER_THR_PHOSPHATASE"/>
    <property type="match status" value="1"/>
</dbReference>
<dbReference type="Pfam" id="PF12509">
    <property type="entry name" value="DUF3715"/>
    <property type="match status" value="1"/>
</dbReference>
<dbReference type="EMBL" id="QBIY01013105">
    <property type="protein sequence ID" value="RXN11841.1"/>
    <property type="molecule type" value="Genomic_DNA"/>
</dbReference>
<dbReference type="SMART" id="SM00156">
    <property type="entry name" value="PP2Ac"/>
    <property type="match status" value="1"/>
</dbReference>
<evidence type="ECO:0000256" key="10">
    <source>
        <dbReference type="ARBA" id="ARBA00023328"/>
    </source>
</evidence>
<keyword evidence="10" id="KW-0137">Centromere</keyword>
<keyword evidence="5" id="KW-0158">Chromosome</keyword>
<sequence length="874" mass="98985">MTAQIYQHGLQVGSTVQYALGKPSHGVYLFRHVDVALKSNTSILSAQKVVIFKVLYGKVKKIAPSLDWNKTQDPTVSFDCHMCKDAVSHRDTLHQQVIGSSVFLFDFNEKQELTERPRQCLPYAVVSLVPASSAILTLPTNISLSASVLPIGQVHECERELSRGAVEDLQETQSTSSVNLVEEPSTESYLPYANGIDDAVMDIASCVEVSSCGTSDNCDLSLARGVKEKQNGTEQYLDHPPAQVDLNYEAVNSYLELQMMMEAWQFVENKINFLNCKPTFRSLLWYDPSLYGELYKGEVGFQQQSSLFASFQKILAQEGYSKLQEYYSAVSSLHHQLQAAPDASYYMYLKSKRELLEAEAALRNPHDLKSFFLSVPMSAMINFGDSLERLERIHKVIMTFVETPSDQLPGTFDVGKAEHLSITCRYLQEKAIFMKSCNEMISKVSWFGIEHLLYDASKVLVWQDMSHGAPSEVLKTYKNSNPQIIFGVTESGVTLVNKLKQPAPSVDGAETPTKQKCDAALKRKRLKTWTSPQPSVAQRVKADKDVAYKMAKRRICEDYRRIAPVMDDKAFTKELDQWVEQLNECKQLTENQVRTLCEKAKEILTKESNVQEVRCPVTVCGDVHGQFHDLMELFRIGGKSPDTNYLFMGDYVDRGYYSVETVTLLVALKVRYPERITILRGNHESRQITQVYGFYDECLRKYGNANVWKYFTDLFDYLPLTALVDGQIFCLHGGLSPSIDTLDHIRALDRLQEVPHEGPMCDLLWSDPDDRGGWGISPRGAGYTFGQDISETFNHANGLTLVSRAHQLVMEGYNWCHDRNVVTIFSAPNYCYRCGNQAAIMELDDTLKYSFLQFDPAPRRGEPHVTRRTPDYFL</sequence>
<organism evidence="13 14">
    <name type="scientific">Labeo rohita</name>
    <name type="common">Indian major carp</name>
    <name type="synonym">Cyprinus rohita</name>
    <dbReference type="NCBI Taxonomy" id="84645"/>
    <lineage>
        <taxon>Eukaryota</taxon>
        <taxon>Metazoa</taxon>
        <taxon>Chordata</taxon>
        <taxon>Craniata</taxon>
        <taxon>Vertebrata</taxon>
        <taxon>Euteleostomi</taxon>
        <taxon>Actinopterygii</taxon>
        <taxon>Neopterygii</taxon>
        <taxon>Teleostei</taxon>
        <taxon>Ostariophysi</taxon>
        <taxon>Cypriniformes</taxon>
        <taxon>Cyprinidae</taxon>
        <taxon>Labeoninae</taxon>
        <taxon>Labeonini</taxon>
        <taxon>Labeo</taxon>
    </lineage>
</organism>
<keyword evidence="15" id="KW-1267">Proteomics identification</keyword>
<dbReference type="Proteomes" id="UP000290572">
    <property type="component" value="Unassembled WGS sequence"/>
</dbReference>
<keyword evidence="9" id="KW-0464">Manganese</keyword>
<dbReference type="GO" id="GO:0004722">
    <property type="term" value="F:protein serine/threonine phosphatase activity"/>
    <property type="evidence" value="ECO:0007669"/>
    <property type="project" value="UniProtKB-EC"/>
</dbReference>
<dbReference type="EC" id="3.1.3.16" evidence="11"/>
<evidence type="ECO:0000313" key="14">
    <source>
        <dbReference type="Proteomes" id="UP000290572"/>
    </source>
</evidence>
<dbReference type="InterPro" id="IPR006186">
    <property type="entry name" value="Ser/Thr-sp_prot-phosphatase"/>
</dbReference>
<dbReference type="PANTHER" id="PTHR45619">
    <property type="entry name" value="SERINE/THREONINE-PROTEIN PHOSPHATASE PP2A-RELATED"/>
    <property type="match status" value="1"/>
</dbReference>
<dbReference type="InterPro" id="IPR047129">
    <property type="entry name" value="PPA2-like"/>
</dbReference>
<dbReference type="Gene3D" id="3.60.21.10">
    <property type="match status" value="1"/>
</dbReference>
<reference evidence="13 14" key="1">
    <citation type="submission" date="2018-03" db="EMBL/GenBank/DDBJ databases">
        <title>Draft genome sequence of Rohu Carp (Labeo rohita).</title>
        <authorList>
            <person name="Das P."/>
            <person name="Kushwaha B."/>
            <person name="Joshi C.G."/>
            <person name="Kumar D."/>
            <person name="Nagpure N.S."/>
            <person name="Sahoo L."/>
            <person name="Das S.P."/>
            <person name="Bit A."/>
            <person name="Patnaik S."/>
            <person name="Meher P.K."/>
            <person name="Jayasankar P."/>
            <person name="Koringa P.G."/>
            <person name="Patel N.V."/>
            <person name="Hinsu A.T."/>
            <person name="Kumar R."/>
            <person name="Pandey M."/>
            <person name="Agarwal S."/>
            <person name="Srivastava S."/>
            <person name="Singh M."/>
            <person name="Iquebal M.A."/>
            <person name="Jaiswal S."/>
            <person name="Angadi U.B."/>
            <person name="Kumar N."/>
            <person name="Raza M."/>
            <person name="Shah T.M."/>
            <person name="Rai A."/>
            <person name="Jena J.K."/>
        </authorList>
    </citation>
    <scope>NUCLEOTIDE SEQUENCE [LARGE SCALE GENOMIC DNA]</scope>
    <source>
        <strain evidence="13">DASCIFA01</strain>
        <tissue evidence="13">Testis</tissue>
    </source>
</reference>
<evidence type="ECO:0000256" key="4">
    <source>
        <dbReference type="ARBA" id="ARBA00005333"/>
    </source>
</evidence>
<evidence type="ECO:0000256" key="6">
    <source>
        <dbReference type="ARBA" id="ARBA00022723"/>
    </source>
</evidence>
<evidence type="ECO:0000256" key="2">
    <source>
        <dbReference type="ARBA" id="ARBA00004584"/>
    </source>
</evidence>
<dbReference type="PRINTS" id="PR00114">
    <property type="entry name" value="STPHPHTASE"/>
</dbReference>
<evidence type="ECO:0000256" key="1">
    <source>
        <dbReference type="ARBA" id="ARBA00001936"/>
    </source>
</evidence>
<comment type="cofactor">
    <cofactor evidence="1">
        <name>Mn(2+)</name>
        <dbReference type="ChEBI" id="CHEBI:29035"/>
    </cofactor>
</comment>
<evidence type="ECO:0000256" key="9">
    <source>
        <dbReference type="ARBA" id="ARBA00023211"/>
    </source>
</evidence>
<keyword evidence="8" id="KW-0904">Protein phosphatase</keyword>
<dbReference type="GO" id="GO:0000922">
    <property type="term" value="C:spindle pole"/>
    <property type="evidence" value="ECO:0007669"/>
    <property type="project" value="UniProtKB-SubCell"/>
</dbReference>
<evidence type="ECO:0000256" key="3">
    <source>
        <dbReference type="ARBA" id="ARBA00004647"/>
    </source>
</evidence>
<dbReference type="Pfam" id="PF15326">
    <property type="entry name" value="TEX15"/>
    <property type="match status" value="1"/>
</dbReference>
<dbReference type="AlphaFoldDB" id="A0A498LUI2"/>
<dbReference type="CDD" id="cd07415">
    <property type="entry name" value="MPP_PP2A_PP4_PP6"/>
    <property type="match status" value="1"/>
</dbReference>
<dbReference type="STRING" id="84645.A0A498LUI2"/>
<protein>
    <recommendedName>
        <fullName evidence="11">Serine/threonine-protein phosphatase</fullName>
        <ecNumber evidence="11">3.1.3.16</ecNumber>
    </recommendedName>
</protein>
<dbReference type="InterPro" id="IPR032765">
    <property type="entry name" value="TEX15_dom"/>
</dbReference>
<gene>
    <name evidence="13" type="ORF">ROHU_010447</name>
</gene>
<dbReference type="GO" id="GO:0046872">
    <property type="term" value="F:metal ion binding"/>
    <property type="evidence" value="ECO:0007669"/>
    <property type="project" value="UniProtKB-KW"/>
</dbReference>
<proteinExistence type="evidence at protein level"/>
<keyword evidence="14" id="KW-1185">Reference proteome</keyword>
<comment type="similarity">
    <text evidence="4">Belongs to the PPP phosphatase family. PP-1 subfamily.</text>
</comment>
<evidence type="ECO:0000256" key="5">
    <source>
        <dbReference type="ARBA" id="ARBA00022454"/>
    </source>
</evidence>
<comment type="subcellular location">
    <subcellularLocation>
        <location evidence="2">Chromosome</location>
        <location evidence="2">Centromere</location>
    </subcellularLocation>
    <subcellularLocation>
        <location evidence="3">Cytoplasm</location>
        <location evidence="3">Cytoskeleton</location>
        <location evidence="3">Spindle pole</location>
    </subcellularLocation>
</comment>
<dbReference type="InterPro" id="IPR022188">
    <property type="entry name" value="TASOR_DUF3715"/>
</dbReference>
<dbReference type="InterPro" id="IPR029052">
    <property type="entry name" value="Metallo-depent_PP-like"/>
</dbReference>
<dbReference type="GO" id="GO:0000775">
    <property type="term" value="C:chromosome, centromeric region"/>
    <property type="evidence" value="ECO:0007669"/>
    <property type="project" value="UniProtKB-SubCell"/>
</dbReference>
<evidence type="ECO:0000256" key="11">
    <source>
        <dbReference type="RuleBase" id="RU004273"/>
    </source>
</evidence>
<dbReference type="SUPFAM" id="SSF56300">
    <property type="entry name" value="Metallo-dependent phosphatases"/>
    <property type="match status" value="1"/>
</dbReference>
<evidence type="ECO:0000256" key="7">
    <source>
        <dbReference type="ARBA" id="ARBA00022801"/>
    </source>
</evidence>
<dbReference type="FunFam" id="3.60.21.10:FF:000003">
    <property type="entry name" value="Serine/threonine-protein phosphatase"/>
    <property type="match status" value="1"/>
</dbReference>
<evidence type="ECO:0000313" key="13">
    <source>
        <dbReference type="EMBL" id="RXN11841.1"/>
    </source>
</evidence>
<evidence type="ECO:0000259" key="12">
    <source>
        <dbReference type="PROSITE" id="PS00125"/>
    </source>
</evidence>
<keyword evidence="6" id="KW-0479">Metal-binding</keyword>